<reference evidence="2" key="1">
    <citation type="submission" date="2021-10" db="EMBL/GenBank/DDBJ databases">
        <title>De novo Genome Assembly of Clathrus columnatus (Basidiomycota, Fungi) Using Illumina and Nanopore Sequence Data.</title>
        <authorList>
            <person name="Ogiso-Tanaka E."/>
            <person name="Itagaki H."/>
            <person name="Hosoya T."/>
            <person name="Hosaka K."/>
        </authorList>
    </citation>
    <scope>NUCLEOTIDE SEQUENCE</scope>
    <source>
        <strain evidence="2">MO-923</strain>
    </source>
</reference>
<dbReference type="Proteomes" id="UP001050691">
    <property type="component" value="Unassembled WGS sequence"/>
</dbReference>
<evidence type="ECO:0000256" key="1">
    <source>
        <dbReference type="SAM" id="MobiDB-lite"/>
    </source>
</evidence>
<name>A0AAV5A2P3_9AGAM</name>
<gene>
    <name evidence="2" type="ORF">Clacol_001465</name>
</gene>
<evidence type="ECO:0000313" key="3">
    <source>
        <dbReference type="Proteomes" id="UP001050691"/>
    </source>
</evidence>
<accession>A0AAV5A2P3</accession>
<sequence>MNLPISYRKDRHVVPPGFLPSKPLDKPLEQLSKRELNDRYLRNRDILNGPGPSTESHQRFLREQAAIENILGMEHLQNGLDRTHITEDDPMGEPAAVLSRTVDTKRRILGRYHNNLQQRGTTVALGLDEAIALEQKAHIVEMERKKQEEEKRQRGLPRPGEMLTYEERAAMIWSYMNAKPSESDEEDAHWNDSDEDEDENDPSTWFEEEDETQGQPLIDPDELIDIIRLDESHWHD</sequence>
<comment type="caution">
    <text evidence="2">The sequence shown here is derived from an EMBL/GenBank/DDBJ whole genome shotgun (WGS) entry which is preliminary data.</text>
</comment>
<dbReference type="EMBL" id="BPWL01000002">
    <property type="protein sequence ID" value="GJJ07265.1"/>
    <property type="molecule type" value="Genomic_DNA"/>
</dbReference>
<protein>
    <submittedName>
        <fullName evidence="2">Uncharacterized protein</fullName>
    </submittedName>
</protein>
<feature type="compositionally biased region" description="Acidic residues" evidence="1">
    <location>
        <begin position="183"/>
        <end position="212"/>
    </location>
</feature>
<organism evidence="2 3">
    <name type="scientific">Clathrus columnatus</name>
    <dbReference type="NCBI Taxonomy" id="1419009"/>
    <lineage>
        <taxon>Eukaryota</taxon>
        <taxon>Fungi</taxon>
        <taxon>Dikarya</taxon>
        <taxon>Basidiomycota</taxon>
        <taxon>Agaricomycotina</taxon>
        <taxon>Agaricomycetes</taxon>
        <taxon>Phallomycetidae</taxon>
        <taxon>Phallales</taxon>
        <taxon>Clathraceae</taxon>
        <taxon>Clathrus</taxon>
    </lineage>
</organism>
<proteinExistence type="predicted"/>
<evidence type="ECO:0000313" key="2">
    <source>
        <dbReference type="EMBL" id="GJJ07265.1"/>
    </source>
</evidence>
<keyword evidence="3" id="KW-1185">Reference proteome</keyword>
<dbReference type="AlphaFoldDB" id="A0AAV5A2P3"/>
<feature type="region of interest" description="Disordered" evidence="1">
    <location>
        <begin position="176"/>
        <end position="222"/>
    </location>
</feature>